<dbReference type="InterPro" id="IPR012337">
    <property type="entry name" value="RNaseH-like_sf"/>
</dbReference>
<dbReference type="Proteomes" id="UP000326396">
    <property type="component" value="Linkage Group LG16"/>
</dbReference>
<dbReference type="CDD" id="cd09272">
    <property type="entry name" value="RNase_HI_RT_Ty1"/>
    <property type="match status" value="1"/>
</dbReference>
<dbReference type="SUPFAM" id="SSF53098">
    <property type="entry name" value="Ribonuclease H-like"/>
    <property type="match status" value="1"/>
</dbReference>
<dbReference type="Pfam" id="PF25597">
    <property type="entry name" value="SH3_retrovirus"/>
    <property type="match status" value="1"/>
</dbReference>
<evidence type="ECO:0000256" key="1">
    <source>
        <dbReference type="SAM" id="MobiDB-lite"/>
    </source>
</evidence>
<feature type="compositionally biased region" description="Polar residues" evidence="1">
    <location>
        <begin position="163"/>
        <end position="192"/>
    </location>
</feature>
<evidence type="ECO:0000313" key="5">
    <source>
        <dbReference type="EMBL" id="KAD5507479.1"/>
    </source>
</evidence>
<protein>
    <submittedName>
        <fullName evidence="5">Uncharacterized protein</fullName>
    </submittedName>
</protein>
<name>A0A5N6NVC5_9ASTR</name>
<keyword evidence="6" id="KW-1185">Reference proteome</keyword>
<keyword evidence="2" id="KW-0732">Signal</keyword>
<dbReference type="InterPro" id="IPR057670">
    <property type="entry name" value="SH3_retrovirus"/>
</dbReference>
<feature type="domain" description="Reverse transcriptase Ty1/copia-type" evidence="3">
    <location>
        <begin position="284"/>
        <end position="527"/>
    </location>
</feature>
<feature type="compositionally biased region" description="Low complexity" evidence="1">
    <location>
        <begin position="150"/>
        <end position="160"/>
    </location>
</feature>
<evidence type="ECO:0000259" key="3">
    <source>
        <dbReference type="Pfam" id="PF07727"/>
    </source>
</evidence>
<feature type="region of interest" description="Disordered" evidence="1">
    <location>
        <begin position="146"/>
        <end position="230"/>
    </location>
</feature>
<dbReference type="PANTHER" id="PTHR11439">
    <property type="entry name" value="GAG-POL-RELATED RETROTRANSPOSON"/>
    <property type="match status" value="1"/>
</dbReference>
<reference evidence="5 6" key="1">
    <citation type="submission" date="2019-05" db="EMBL/GenBank/DDBJ databases">
        <title>Mikania micrantha, genome provides insights into the molecular mechanism of rapid growth.</title>
        <authorList>
            <person name="Liu B."/>
        </authorList>
    </citation>
    <scope>NUCLEOTIDE SEQUENCE [LARGE SCALE GENOMIC DNA]</scope>
    <source>
        <strain evidence="5">NLD-2019</strain>
        <tissue evidence="5">Leaf</tissue>
    </source>
</reference>
<gene>
    <name evidence="5" type="ORF">E3N88_15182</name>
</gene>
<feature type="chain" id="PRO_5024449858" evidence="2">
    <location>
        <begin position="19"/>
        <end position="748"/>
    </location>
</feature>
<dbReference type="AlphaFoldDB" id="A0A5N6NVC5"/>
<organism evidence="5 6">
    <name type="scientific">Mikania micrantha</name>
    <name type="common">bitter vine</name>
    <dbReference type="NCBI Taxonomy" id="192012"/>
    <lineage>
        <taxon>Eukaryota</taxon>
        <taxon>Viridiplantae</taxon>
        <taxon>Streptophyta</taxon>
        <taxon>Embryophyta</taxon>
        <taxon>Tracheophyta</taxon>
        <taxon>Spermatophyta</taxon>
        <taxon>Magnoliopsida</taxon>
        <taxon>eudicotyledons</taxon>
        <taxon>Gunneridae</taxon>
        <taxon>Pentapetalae</taxon>
        <taxon>asterids</taxon>
        <taxon>campanulids</taxon>
        <taxon>Asterales</taxon>
        <taxon>Asteraceae</taxon>
        <taxon>Asteroideae</taxon>
        <taxon>Heliantheae alliance</taxon>
        <taxon>Eupatorieae</taxon>
        <taxon>Mikania</taxon>
    </lineage>
</organism>
<dbReference type="EMBL" id="SZYD01000008">
    <property type="protein sequence ID" value="KAD5507479.1"/>
    <property type="molecule type" value="Genomic_DNA"/>
</dbReference>
<evidence type="ECO:0000313" key="6">
    <source>
        <dbReference type="Proteomes" id="UP000326396"/>
    </source>
</evidence>
<dbReference type="PANTHER" id="PTHR11439:SF515">
    <property type="entry name" value="GAG-POL POLYPROTEIN"/>
    <property type="match status" value="1"/>
</dbReference>
<feature type="signal peptide" evidence="2">
    <location>
        <begin position="1"/>
        <end position="18"/>
    </location>
</feature>
<feature type="compositionally biased region" description="Low complexity" evidence="1">
    <location>
        <begin position="203"/>
        <end position="228"/>
    </location>
</feature>
<dbReference type="InterPro" id="IPR043502">
    <property type="entry name" value="DNA/RNA_pol_sf"/>
</dbReference>
<sequence length="748" mass="84041">MNLKMICLVLPAAADLWGEAVRHAAYILNRVTTKALTSCTPYEAWSGIKPNVDHVKVFGCLAHMRISNPYPKKLDDRSQAVIHLGIETGTKAYRLYDPISEKLYISRDVKFEENTSWCWSRGERVQAEQGATFNIYSSYNLDPMLPTDPLSPSGSLSMPMNDQYDSPSTFDSSPQHSTVQETESSNSIGSPNPHTPDPHTPVSVSTEQGSSSGSNTSGSSSSDQGPQGYRTLSDTYARANIVKLDAEDALMFLNEEDPTKYSEAVKKAEWRQAMEVEWNSIVKNRTWKLTDLPQGQKSIGLRWVFKLKRDADGKPVKHKARLVAKGYVQKQGIDFEEAFAPVARMETIRLLLALSASRGWEVHHLDVKSAFLNGELEEEVYVNQPEGFVKKDQPLKVYRLYKALYGLRQAPRAWNIRLDKCLRGLGFSRCPQEHAVYSRNTGAEVLIVGIYVDDMIVTGSSVDGIKRFKVQMQHQFEMSDLGSLSYYLGIEVIQKNGNITLSQSTYAKNLLEKVGKQECNPVRIPMEPKLQFNENDEVEKVNPTEYKSIIGSLRYLLHTRPDLAYAVGIVSRHMEGPTTQHLQAVKHILRYVRGTVNHGLCYSKGNMTQEMLFGYTDSNLAGDPVDRKSTSGMAIYLNNSLISWSSHKQKSVALSSCEAEFIAATVEAVILYVDNKSAISLMKNPVFHERSKHIDTRFHFIRDQVEKGEIVVKHVPTEKQRADILTKGLAKIKFSEMKELLGVKDVKV</sequence>
<evidence type="ECO:0000259" key="4">
    <source>
        <dbReference type="Pfam" id="PF25597"/>
    </source>
</evidence>
<accession>A0A5N6NVC5</accession>
<dbReference type="SUPFAM" id="SSF56672">
    <property type="entry name" value="DNA/RNA polymerases"/>
    <property type="match status" value="1"/>
</dbReference>
<evidence type="ECO:0000256" key="2">
    <source>
        <dbReference type="SAM" id="SignalP"/>
    </source>
</evidence>
<dbReference type="OrthoDB" id="413760at2759"/>
<proteinExistence type="predicted"/>
<dbReference type="Pfam" id="PF07727">
    <property type="entry name" value="RVT_2"/>
    <property type="match status" value="1"/>
</dbReference>
<dbReference type="InterPro" id="IPR013103">
    <property type="entry name" value="RVT_2"/>
</dbReference>
<comment type="caution">
    <text evidence="5">The sequence shown here is derived from an EMBL/GenBank/DDBJ whole genome shotgun (WGS) entry which is preliminary data.</text>
</comment>
<feature type="domain" description="Retroviral polymerase SH3-like" evidence="4">
    <location>
        <begin position="60"/>
        <end position="121"/>
    </location>
</feature>